<evidence type="ECO:0000313" key="3">
    <source>
        <dbReference type="Proteomes" id="UP001295740"/>
    </source>
</evidence>
<dbReference type="AlphaFoldDB" id="A0AAI8VUJ9"/>
<feature type="chain" id="PRO_5042508409" evidence="1">
    <location>
        <begin position="21"/>
        <end position="133"/>
    </location>
</feature>
<comment type="caution">
    <text evidence="2">The sequence shown here is derived from an EMBL/GenBank/DDBJ whole genome shotgun (WGS) entry which is preliminary data.</text>
</comment>
<keyword evidence="1" id="KW-0732">Signal</keyword>
<sequence>MRTSLQTLATAFAAGTLAAAQTTTTTAQTTTSLVPDPPAGFWANLYNTSDCSGTTPTHYYLQFEGACRNQPISASGSAEIKIANTDTQALTAWTGPDCTGTVVLLTQAVGECEDLPGTAAIQSWSLDLRALSS</sequence>
<organism evidence="2 3">
    <name type="scientific">Anthostomella pinea</name>
    <dbReference type="NCBI Taxonomy" id="933095"/>
    <lineage>
        <taxon>Eukaryota</taxon>
        <taxon>Fungi</taxon>
        <taxon>Dikarya</taxon>
        <taxon>Ascomycota</taxon>
        <taxon>Pezizomycotina</taxon>
        <taxon>Sordariomycetes</taxon>
        <taxon>Xylariomycetidae</taxon>
        <taxon>Xylariales</taxon>
        <taxon>Xylariaceae</taxon>
        <taxon>Anthostomella</taxon>
    </lineage>
</organism>
<protein>
    <submittedName>
        <fullName evidence="2">Uu.00g069510.m01.CDS01</fullName>
    </submittedName>
</protein>
<name>A0AAI8VUJ9_9PEZI</name>
<feature type="signal peptide" evidence="1">
    <location>
        <begin position="1"/>
        <end position="20"/>
    </location>
</feature>
<evidence type="ECO:0000313" key="2">
    <source>
        <dbReference type="EMBL" id="CAJ2511326.1"/>
    </source>
</evidence>
<gene>
    <name evidence="2" type="ORF">KHLLAP_LOCUS11794</name>
</gene>
<proteinExistence type="predicted"/>
<evidence type="ECO:0000256" key="1">
    <source>
        <dbReference type="SAM" id="SignalP"/>
    </source>
</evidence>
<dbReference type="EMBL" id="CAUWAG010000018">
    <property type="protein sequence ID" value="CAJ2511326.1"/>
    <property type="molecule type" value="Genomic_DNA"/>
</dbReference>
<accession>A0AAI8VUJ9</accession>
<dbReference type="Proteomes" id="UP001295740">
    <property type="component" value="Unassembled WGS sequence"/>
</dbReference>
<keyword evidence="3" id="KW-1185">Reference proteome</keyword>
<reference evidence="2" key="1">
    <citation type="submission" date="2023-10" db="EMBL/GenBank/DDBJ databases">
        <authorList>
            <person name="Hackl T."/>
        </authorList>
    </citation>
    <scope>NUCLEOTIDE SEQUENCE</scope>
</reference>